<evidence type="ECO:0000256" key="6">
    <source>
        <dbReference type="ARBA" id="ARBA00023033"/>
    </source>
</evidence>
<evidence type="ECO:0000256" key="4">
    <source>
        <dbReference type="ARBA" id="ARBA00023002"/>
    </source>
</evidence>
<sequence length="415" mass="46927">MGNVFAESVTRLVTPAAKQVLLTWERLESGISFDLTSRKVRANPYDVYERLRSESPIHRMRLINAWALTEYDDALAILQDHRRFSSGENKLEYAPYRTMLDLDPPDHTRLRSLVSKAFTPRAVAALGPRIQEIVEELLDDLADRDSFDLISDFAFPFPVIVIAEMLGIPAEDRDKFNVWSNDIALAVEPILSGEEIVRGERASDEIIEYFEGIIEQRRMEPRDDMLSALLAAEEEGDRLSHDELLGTLMLLLVAGNETTRSLIGNGMLALLKNPDELQRLREDSDLLGSAIDEMLRYDSPVQIIIRVVLEDTEFKGKRFRAGQKVIILVGAANRDPTVFADPGALDIGRQEKSHISFGRGIHYCLGSPLALLEARVAFANLIERFSSIELVTEPEFRDQIVLRGVESLRIRVERR</sequence>
<keyword evidence="5 7" id="KW-0408">Iron</keyword>
<dbReference type="GO" id="GO:0005506">
    <property type="term" value="F:iron ion binding"/>
    <property type="evidence" value="ECO:0007669"/>
    <property type="project" value="InterPro"/>
</dbReference>
<dbReference type="InterPro" id="IPR001128">
    <property type="entry name" value="Cyt_P450"/>
</dbReference>
<dbReference type="CDD" id="cd20625">
    <property type="entry name" value="CYP164-like"/>
    <property type="match status" value="1"/>
</dbReference>
<dbReference type="InterPro" id="IPR036396">
    <property type="entry name" value="Cyt_P450_sf"/>
</dbReference>
<name>A0A6B1FYZ3_9CHLR</name>
<gene>
    <name evidence="8" type="ORF">F4148_08970</name>
</gene>
<dbReference type="PRINTS" id="PR00359">
    <property type="entry name" value="BP450"/>
</dbReference>
<dbReference type="Gene3D" id="1.10.630.10">
    <property type="entry name" value="Cytochrome P450"/>
    <property type="match status" value="1"/>
</dbReference>
<dbReference type="InterPro" id="IPR017972">
    <property type="entry name" value="Cyt_P450_CS"/>
</dbReference>
<dbReference type="GO" id="GO:0016705">
    <property type="term" value="F:oxidoreductase activity, acting on paired donors, with incorporation or reduction of molecular oxygen"/>
    <property type="evidence" value="ECO:0007669"/>
    <property type="project" value="InterPro"/>
</dbReference>
<comment type="similarity">
    <text evidence="1 7">Belongs to the cytochrome P450 family.</text>
</comment>
<dbReference type="PANTHER" id="PTHR46696">
    <property type="entry name" value="P450, PUTATIVE (EUROFUNG)-RELATED"/>
    <property type="match status" value="1"/>
</dbReference>
<dbReference type="PANTHER" id="PTHR46696:SF1">
    <property type="entry name" value="CYTOCHROME P450 YJIB-RELATED"/>
    <property type="match status" value="1"/>
</dbReference>
<dbReference type="EMBL" id="VYDA01000334">
    <property type="protein sequence ID" value="MYH61879.1"/>
    <property type="molecule type" value="Genomic_DNA"/>
</dbReference>
<evidence type="ECO:0000256" key="1">
    <source>
        <dbReference type="ARBA" id="ARBA00010617"/>
    </source>
</evidence>
<dbReference type="GO" id="GO:0004497">
    <property type="term" value="F:monooxygenase activity"/>
    <property type="evidence" value="ECO:0007669"/>
    <property type="project" value="UniProtKB-KW"/>
</dbReference>
<comment type="caution">
    <text evidence="8">The sequence shown here is derived from an EMBL/GenBank/DDBJ whole genome shotgun (WGS) entry which is preliminary data.</text>
</comment>
<dbReference type="PROSITE" id="PS00086">
    <property type="entry name" value="CYTOCHROME_P450"/>
    <property type="match status" value="1"/>
</dbReference>
<dbReference type="GO" id="GO:0020037">
    <property type="term" value="F:heme binding"/>
    <property type="evidence" value="ECO:0007669"/>
    <property type="project" value="InterPro"/>
</dbReference>
<dbReference type="Pfam" id="PF00067">
    <property type="entry name" value="p450"/>
    <property type="match status" value="1"/>
</dbReference>
<accession>A0A6B1FYZ3</accession>
<dbReference type="AlphaFoldDB" id="A0A6B1FYZ3"/>
<evidence type="ECO:0000256" key="7">
    <source>
        <dbReference type="RuleBase" id="RU000461"/>
    </source>
</evidence>
<protein>
    <submittedName>
        <fullName evidence="8">Cytochrome P450</fullName>
    </submittedName>
</protein>
<evidence type="ECO:0000256" key="5">
    <source>
        <dbReference type="ARBA" id="ARBA00023004"/>
    </source>
</evidence>
<evidence type="ECO:0000256" key="3">
    <source>
        <dbReference type="ARBA" id="ARBA00022723"/>
    </source>
</evidence>
<keyword evidence="2 7" id="KW-0349">Heme</keyword>
<organism evidence="8">
    <name type="scientific">Caldilineaceae bacterium SB0675_bin_29</name>
    <dbReference type="NCBI Taxonomy" id="2605266"/>
    <lineage>
        <taxon>Bacteria</taxon>
        <taxon>Bacillati</taxon>
        <taxon>Chloroflexota</taxon>
        <taxon>Caldilineae</taxon>
        <taxon>Caldilineales</taxon>
        <taxon>Caldilineaceae</taxon>
    </lineage>
</organism>
<evidence type="ECO:0000313" key="8">
    <source>
        <dbReference type="EMBL" id="MYH61879.1"/>
    </source>
</evidence>
<dbReference type="SUPFAM" id="SSF48264">
    <property type="entry name" value="Cytochrome P450"/>
    <property type="match status" value="1"/>
</dbReference>
<keyword evidence="6 7" id="KW-0503">Monooxygenase</keyword>
<keyword evidence="3 7" id="KW-0479">Metal-binding</keyword>
<dbReference type="InterPro" id="IPR002397">
    <property type="entry name" value="Cyt_P450_B"/>
</dbReference>
<dbReference type="FunFam" id="1.10.630.10:FF:000018">
    <property type="entry name" value="Cytochrome P450 monooxygenase"/>
    <property type="match status" value="1"/>
</dbReference>
<reference evidence="8" key="1">
    <citation type="submission" date="2019-09" db="EMBL/GenBank/DDBJ databases">
        <title>Characterisation of the sponge microbiome using genome-centric metagenomics.</title>
        <authorList>
            <person name="Engelberts J.P."/>
            <person name="Robbins S.J."/>
            <person name="De Goeij J.M."/>
            <person name="Aranda M."/>
            <person name="Bell S.C."/>
            <person name="Webster N.S."/>
        </authorList>
    </citation>
    <scope>NUCLEOTIDE SEQUENCE</scope>
    <source>
        <strain evidence="8">SB0675_bin_29</strain>
    </source>
</reference>
<proteinExistence type="inferred from homology"/>
<evidence type="ECO:0000256" key="2">
    <source>
        <dbReference type="ARBA" id="ARBA00022617"/>
    </source>
</evidence>
<keyword evidence="4 7" id="KW-0560">Oxidoreductase</keyword>